<evidence type="ECO:0000313" key="1">
    <source>
        <dbReference type="EMBL" id="MBX46936.1"/>
    </source>
</evidence>
<dbReference type="EMBL" id="GGEC01066452">
    <property type="protein sequence ID" value="MBX46936.1"/>
    <property type="molecule type" value="Transcribed_RNA"/>
</dbReference>
<protein>
    <submittedName>
        <fullName evidence="1">Uncharacterized protein</fullName>
    </submittedName>
</protein>
<proteinExistence type="predicted"/>
<sequence length="35" mass="4110">MKTSCNKTLLTNTTSHNRAQELMIKDRLYLVKIPF</sequence>
<reference evidence="1" key="1">
    <citation type="submission" date="2018-02" db="EMBL/GenBank/DDBJ databases">
        <title>Rhizophora mucronata_Transcriptome.</title>
        <authorList>
            <person name="Meera S.P."/>
            <person name="Sreeshan A."/>
            <person name="Augustine A."/>
        </authorList>
    </citation>
    <scope>NUCLEOTIDE SEQUENCE</scope>
    <source>
        <tissue evidence="1">Leaf</tissue>
    </source>
</reference>
<name>A0A2P2NWN5_RHIMU</name>
<accession>A0A2P2NWN5</accession>
<organism evidence="1">
    <name type="scientific">Rhizophora mucronata</name>
    <name type="common">Asiatic mangrove</name>
    <dbReference type="NCBI Taxonomy" id="61149"/>
    <lineage>
        <taxon>Eukaryota</taxon>
        <taxon>Viridiplantae</taxon>
        <taxon>Streptophyta</taxon>
        <taxon>Embryophyta</taxon>
        <taxon>Tracheophyta</taxon>
        <taxon>Spermatophyta</taxon>
        <taxon>Magnoliopsida</taxon>
        <taxon>eudicotyledons</taxon>
        <taxon>Gunneridae</taxon>
        <taxon>Pentapetalae</taxon>
        <taxon>rosids</taxon>
        <taxon>fabids</taxon>
        <taxon>Malpighiales</taxon>
        <taxon>Rhizophoraceae</taxon>
        <taxon>Rhizophora</taxon>
    </lineage>
</organism>
<dbReference type="AlphaFoldDB" id="A0A2P2NWN5"/>